<comment type="similarity">
    <text evidence="2">Belongs to the membrane fusion protein (MFP) (TC 8.A.1) family.</text>
</comment>
<feature type="domain" description="Multidrug resistance protein MdtA-like barrel-sandwich hybrid" evidence="6">
    <location>
        <begin position="69"/>
        <end position="212"/>
    </location>
</feature>
<dbReference type="Gene3D" id="2.40.420.20">
    <property type="match status" value="1"/>
</dbReference>
<accession>A0A840I5P5</accession>
<evidence type="ECO:0000256" key="4">
    <source>
        <dbReference type="SAM" id="SignalP"/>
    </source>
</evidence>
<dbReference type="Gene3D" id="1.10.287.470">
    <property type="entry name" value="Helix hairpin bin"/>
    <property type="match status" value="1"/>
</dbReference>
<dbReference type="GO" id="GO:0005886">
    <property type="term" value="C:plasma membrane"/>
    <property type="evidence" value="ECO:0007669"/>
    <property type="project" value="UniProtKB-SubCell"/>
</dbReference>
<comment type="subcellular location">
    <subcellularLocation>
        <location evidence="1">Cell envelope</location>
    </subcellularLocation>
</comment>
<dbReference type="Pfam" id="PF25917">
    <property type="entry name" value="BSH_RND"/>
    <property type="match status" value="1"/>
</dbReference>
<feature type="region of interest" description="Disordered" evidence="3">
    <location>
        <begin position="371"/>
        <end position="401"/>
    </location>
</feature>
<dbReference type="FunFam" id="2.40.420.20:FF:000001">
    <property type="entry name" value="Efflux RND transporter periplasmic adaptor subunit"/>
    <property type="match status" value="1"/>
</dbReference>
<dbReference type="InterPro" id="IPR006143">
    <property type="entry name" value="RND_pump_MFP"/>
</dbReference>
<feature type="domain" description="Multidrug resistance protein MdtA-like alpha-helical hairpin" evidence="5">
    <location>
        <begin position="111"/>
        <end position="178"/>
    </location>
</feature>
<dbReference type="PANTHER" id="PTHR30158:SF3">
    <property type="entry name" value="MULTIDRUG EFFLUX PUMP SUBUNIT ACRA-RELATED"/>
    <property type="match status" value="1"/>
</dbReference>
<dbReference type="InterPro" id="IPR058626">
    <property type="entry name" value="MdtA-like_b-barrel"/>
</dbReference>
<dbReference type="GO" id="GO:0046677">
    <property type="term" value="P:response to antibiotic"/>
    <property type="evidence" value="ECO:0007669"/>
    <property type="project" value="TreeGrafter"/>
</dbReference>
<evidence type="ECO:0000259" key="6">
    <source>
        <dbReference type="Pfam" id="PF25917"/>
    </source>
</evidence>
<dbReference type="Gene3D" id="2.40.30.170">
    <property type="match status" value="1"/>
</dbReference>
<name>A0A840I5P5_9PROT</name>
<organism evidence="9 10">
    <name type="scientific">Parvularcula dongshanensis</name>
    <dbReference type="NCBI Taxonomy" id="1173995"/>
    <lineage>
        <taxon>Bacteria</taxon>
        <taxon>Pseudomonadati</taxon>
        <taxon>Pseudomonadota</taxon>
        <taxon>Alphaproteobacteria</taxon>
        <taxon>Parvularculales</taxon>
        <taxon>Parvularculaceae</taxon>
        <taxon>Parvularcula</taxon>
    </lineage>
</organism>
<dbReference type="Gene3D" id="2.40.50.100">
    <property type="match status" value="1"/>
</dbReference>
<evidence type="ECO:0000313" key="10">
    <source>
        <dbReference type="Proteomes" id="UP000563524"/>
    </source>
</evidence>
<feature type="domain" description="Multidrug resistance protein MdtA-like beta-barrel" evidence="7">
    <location>
        <begin position="216"/>
        <end position="306"/>
    </location>
</feature>
<dbReference type="Pfam" id="PF25876">
    <property type="entry name" value="HH_MFP_RND"/>
    <property type="match status" value="1"/>
</dbReference>
<reference evidence="9 10" key="1">
    <citation type="submission" date="2020-08" db="EMBL/GenBank/DDBJ databases">
        <title>Genomic Encyclopedia of Type Strains, Phase IV (KMG-IV): sequencing the most valuable type-strain genomes for metagenomic binning, comparative biology and taxonomic classification.</title>
        <authorList>
            <person name="Goeker M."/>
        </authorList>
    </citation>
    <scope>NUCLEOTIDE SEQUENCE [LARGE SCALE GENOMIC DNA]</scope>
    <source>
        <strain evidence="9 10">DSM 102850</strain>
    </source>
</reference>
<keyword evidence="4" id="KW-0732">Signal</keyword>
<dbReference type="Proteomes" id="UP000563524">
    <property type="component" value="Unassembled WGS sequence"/>
</dbReference>
<proteinExistence type="inferred from homology"/>
<dbReference type="Pfam" id="PF25967">
    <property type="entry name" value="RND-MFP_C"/>
    <property type="match status" value="1"/>
</dbReference>
<sequence length="401" mass="41119">MRTKPALAALALLPLLLACGGEAPQAGPTDGATGGPPGAAQPPAVSVQEVVSKPVDYSVTLPGRVAASRVSEVRPQVNGIVTERLFEEGEKVEAGAPLYQIDAAPYQAAFDSAQAQLQRAQAAVSAAQGRRDRFEGLVEGGGVSRQDYDDAVAAAEQAAAEVALARAARDSARIDLERTTISAPIAGHVGRALVTEGALVTAGQGSPLAVVTALDPVYVDVTQSSAELLRWKRAMADGQLAAADGNRLPVTLTLEDGSTYDQQGTLALTEVSVDPSSSSVTLRASFPNPNEILLPGMFVRAHIVEGTARDAVLVPQAAVSRAPDGTGMVFVLGDDNTAQAQPVQTQRAVGDHWVVSGLTPGTRIITDGFGTFQPGQPVTPQQQMASNPSSASAAPVGGGEL</sequence>
<dbReference type="GO" id="GO:0022857">
    <property type="term" value="F:transmembrane transporter activity"/>
    <property type="evidence" value="ECO:0007669"/>
    <property type="project" value="InterPro"/>
</dbReference>
<feature type="chain" id="PRO_5032449023" evidence="4">
    <location>
        <begin position="21"/>
        <end position="401"/>
    </location>
</feature>
<comment type="caution">
    <text evidence="9">The sequence shown here is derived from an EMBL/GenBank/DDBJ whole genome shotgun (WGS) entry which is preliminary data.</text>
</comment>
<evidence type="ECO:0000313" key="9">
    <source>
        <dbReference type="EMBL" id="MBB4659514.1"/>
    </source>
</evidence>
<dbReference type="SUPFAM" id="SSF111369">
    <property type="entry name" value="HlyD-like secretion proteins"/>
    <property type="match status" value="1"/>
</dbReference>
<evidence type="ECO:0000259" key="8">
    <source>
        <dbReference type="Pfam" id="PF25967"/>
    </source>
</evidence>
<evidence type="ECO:0000256" key="2">
    <source>
        <dbReference type="ARBA" id="ARBA00009477"/>
    </source>
</evidence>
<dbReference type="Pfam" id="PF25944">
    <property type="entry name" value="Beta-barrel_RND"/>
    <property type="match status" value="1"/>
</dbReference>
<dbReference type="InterPro" id="IPR058625">
    <property type="entry name" value="MdtA-like_BSH"/>
</dbReference>
<dbReference type="AlphaFoldDB" id="A0A840I5P5"/>
<feature type="compositionally biased region" description="Low complexity" evidence="3">
    <location>
        <begin position="380"/>
        <end position="395"/>
    </location>
</feature>
<evidence type="ECO:0000259" key="7">
    <source>
        <dbReference type="Pfam" id="PF25944"/>
    </source>
</evidence>
<dbReference type="PANTHER" id="PTHR30158">
    <property type="entry name" value="ACRA/E-RELATED COMPONENT OF DRUG EFFLUX TRANSPORTER"/>
    <property type="match status" value="1"/>
</dbReference>
<protein>
    <submittedName>
        <fullName evidence="9">Membrane fusion protein (Multidrug efflux system)</fullName>
    </submittedName>
</protein>
<evidence type="ECO:0000256" key="3">
    <source>
        <dbReference type="SAM" id="MobiDB-lite"/>
    </source>
</evidence>
<evidence type="ECO:0000256" key="1">
    <source>
        <dbReference type="ARBA" id="ARBA00004196"/>
    </source>
</evidence>
<dbReference type="NCBIfam" id="TIGR01730">
    <property type="entry name" value="RND_mfp"/>
    <property type="match status" value="1"/>
</dbReference>
<feature type="domain" description="Multidrug resistance protein MdtA-like C-terminal permuted SH3" evidence="8">
    <location>
        <begin position="310"/>
        <end position="370"/>
    </location>
</feature>
<feature type="signal peptide" evidence="4">
    <location>
        <begin position="1"/>
        <end position="20"/>
    </location>
</feature>
<dbReference type="InterPro" id="IPR058624">
    <property type="entry name" value="MdtA-like_HH"/>
</dbReference>
<dbReference type="InterPro" id="IPR058627">
    <property type="entry name" value="MdtA-like_C"/>
</dbReference>
<dbReference type="PROSITE" id="PS51257">
    <property type="entry name" value="PROKAR_LIPOPROTEIN"/>
    <property type="match status" value="1"/>
</dbReference>
<dbReference type="EMBL" id="JACHOB010000004">
    <property type="protein sequence ID" value="MBB4659514.1"/>
    <property type="molecule type" value="Genomic_DNA"/>
</dbReference>
<gene>
    <name evidence="9" type="ORF">GGQ59_002051</name>
</gene>
<keyword evidence="10" id="KW-1185">Reference proteome</keyword>
<evidence type="ECO:0000259" key="5">
    <source>
        <dbReference type="Pfam" id="PF25876"/>
    </source>
</evidence>
<dbReference type="RefSeq" id="WP_183818194.1">
    <property type="nucleotide sequence ID" value="NZ_JACHOB010000004.1"/>
</dbReference>